<dbReference type="RefSeq" id="WP_250337957.1">
    <property type="nucleotide sequence ID" value="NZ_CP063231.1"/>
</dbReference>
<feature type="transmembrane region" description="Helical" evidence="1">
    <location>
        <begin position="141"/>
        <end position="162"/>
    </location>
</feature>
<protein>
    <submittedName>
        <fullName evidence="2">DUF4386 domain-containing protein</fullName>
    </submittedName>
</protein>
<dbReference type="Pfam" id="PF14329">
    <property type="entry name" value="DUF4386"/>
    <property type="match status" value="1"/>
</dbReference>
<evidence type="ECO:0000313" key="3">
    <source>
        <dbReference type="Proteomes" id="UP001056681"/>
    </source>
</evidence>
<feature type="transmembrane region" description="Helical" evidence="1">
    <location>
        <begin position="85"/>
        <end position="104"/>
    </location>
</feature>
<dbReference type="EMBL" id="CP063231">
    <property type="protein sequence ID" value="URL56995.1"/>
    <property type="molecule type" value="Genomic_DNA"/>
</dbReference>
<keyword evidence="3" id="KW-1185">Reference proteome</keyword>
<name>A0ABY4SYT4_9GAMM</name>
<accession>A0ABY4SYT4</accession>
<organism evidence="2 3">
    <name type="scientific">Luteibacter flocculans</name>
    <dbReference type="NCBI Taxonomy" id="2780091"/>
    <lineage>
        <taxon>Bacteria</taxon>
        <taxon>Pseudomonadati</taxon>
        <taxon>Pseudomonadota</taxon>
        <taxon>Gammaproteobacteria</taxon>
        <taxon>Lysobacterales</taxon>
        <taxon>Rhodanobacteraceae</taxon>
        <taxon>Luteibacter</taxon>
    </lineage>
</organism>
<evidence type="ECO:0000256" key="1">
    <source>
        <dbReference type="SAM" id="Phobius"/>
    </source>
</evidence>
<gene>
    <name evidence="2" type="ORF">IM816_09985</name>
</gene>
<keyword evidence="1" id="KW-1133">Transmembrane helix</keyword>
<proteinExistence type="predicted"/>
<feature type="transmembrane region" description="Helical" evidence="1">
    <location>
        <begin position="50"/>
        <end position="73"/>
    </location>
</feature>
<keyword evidence="1" id="KW-0472">Membrane</keyword>
<sequence length="237" mass="25508">MDEKQLGRLTGAIYLIVVATGLFSLMYVPATLAGDGTPSDRLGRLLAHPALYNAGTAAFIVEQAAFCVLPIMFYRWLCHAGPWHAALMVVLALASVPVSLVAAADRLDAIGWLTDTNLLSEVTSAESRTLAQTALHHWDHALLIASLFWGLWLAPLGYLIVVSRMIPRLLGYLLMLGSLGYVIDVFGQLLWSDYGRSALADYATLPAALGELGTCFWLLAVGAKRSSVASIDHARVA</sequence>
<reference evidence="2" key="1">
    <citation type="submission" date="2020-10" db="EMBL/GenBank/DDBJ databases">
        <title>Whole-genome sequence of Luteibacter sp. EIF3.</title>
        <authorList>
            <person name="Friedrich I."/>
            <person name="Hertel R."/>
            <person name="Daniel R."/>
        </authorList>
    </citation>
    <scope>NUCLEOTIDE SEQUENCE</scope>
    <source>
        <strain evidence="2">EIF3</strain>
    </source>
</reference>
<feature type="transmembrane region" description="Helical" evidence="1">
    <location>
        <begin position="12"/>
        <end position="30"/>
    </location>
</feature>
<dbReference type="Proteomes" id="UP001056681">
    <property type="component" value="Chromosome"/>
</dbReference>
<keyword evidence="1" id="KW-0812">Transmembrane</keyword>
<feature type="transmembrane region" description="Helical" evidence="1">
    <location>
        <begin position="203"/>
        <end position="223"/>
    </location>
</feature>
<evidence type="ECO:0000313" key="2">
    <source>
        <dbReference type="EMBL" id="URL56995.1"/>
    </source>
</evidence>
<feature type="transmembrane region" description="Helical" evidence="1">
    <location>
        <begin position="169"/>
        <end position="191"/>
    </location>
</feature>
<dbReference type="InterPro" id="IPR025495">
    <property type="entry name" value="DUF4386"/>
</dbReference>